<reference evidence="1 2" key="1">
    <citation type="submission" date="2016-10" db="EMBL/GenBank/DDBJ databases">
        <authorList>
            <person name="de Groot N.N."/>
        </authorList>
    </citation>
    <scope>NUCLEOTIDE SEQUENCE [LARGE SCALE GENOMIC DNA]</scope>
    <source>
        <strain evidence="1 2">SP2</strain>
    </source>
</reference>
<dbReference type="AlphaFoldDB" id="A0A1I3JPF9"/>
<sequence length="102" mass="11784">MFYRLRFHLARAVAVAICEPQMRLGRRRHDNYCDECGEHCGRYFADKLDFPLDNLEPEATSKWEKLRAMFNADYMRVCLECSVELEAAESENSTGNEGGEQA</sequence>
<organism evidence="1 2">
    <name type="scientific">Natronobacterium gregoryi</name>
    <dbReference type="NCBI Taxonomy" id="44930"/>
    <lineage>
        <taxon>Archaea</taxon>
        <taxon>Methanobacteriati</taxon>
        <taxon>Methanobacteriota</taxon>
        <taxon>Stenosarchaea group</taxon>
        <taxon>Halobacteria</taxon>
        <taxon>Halobacteriales</taxon>
        <taxon>Natrialbaceae</taxon>
        <taxon>Natronobacterium</taxon>
    </lineage>
</organism>
<accession>A0A1I3JPF9</accession>
<evidence type="ECO:0000313" key="1">
    <source>
        <dbReference type="EMBL" id="SFI61795.1"/>
    </source>
</evidence>
<dbReference type="Proteomes" id="UP000182829">
    <property type="component" value="Unassembled WGS sequence"/>
</dbReference>
<dbReference type="OrthoDB" id="202140at2157"/>
<proteinExistence type="predicted"/>
<gene>
    <name evidence="1" type="ORF">SAMN05443661_102189</name>
</gene>
<name>A0A1I3JPF9_9EURY</name>
<dbReference type="EMBL" id="FORO01000002">
    <property type="protein sequence ID" value="SFI61795.1"/>
    <property type="molecule type" value="Genomic_DNA"/>
</dbReference>
<protein>
    <submittedName>
        <fullName evidence="1">Uncharacterized protein</fullName>
    </submittedName>
</protein>
<dbReference type="RefSeq" id="WP_005577832.1">
    <property type="nucleotide sequence ID" value="NZ_FORO01000002.1"/>
</dbReference>
<dbReference type="OMA" id="DECGEHC"/>
<dbReference type="GeneID" id="14209055"/>
<evidence type="ECO:0000313" key="2">
    <source>
        <dbReference type="Proteomes" id="UP000182829"/>
    </source>
</evidence>